<dbReference type="PANTHER" id="PTHR46797:SF23">
    <property type="entry name" value="HTH-TYPE TRANSCRIPTIONAL REGULATOR SUTR"/>
    <property type="match status" value="1"/>
</dbReference>
<keyword evidence="1" id="KW-0805">Transcription regulation</keyword>
<dbReference type="SUPFAM" id="SSF47413">
    <property type="entry name" value="lambda repressor-like DNA-binding domains"/>
    <property type="match status" value="1"/>
</dbReference>
<organism evidence="5 6">
    <name type="scientific">Paenibacillus stellifer</name>
    <dbReference type="NCBI Taxonomy" id="169760"/>
    <lineage>
        <taxon>Bacteria</taxon>
        <taxon>Bacillati</taxon>
        <taxon>Bacillota</taxon>
        <taxon>Bacilli</taxon>
        <taxon>Bacillales</taxon>
        <taxon>Paenibacillaceae</taxon>
        <taxon>Paenibacillus</taxon>
    </lineage>
</organism>
<keyword evidence="2" id="KW-0238">DNA-binding</keyword>
<protein>
    <recommendedName>
        <fullName evidence="4">HTH cro/C1-type domain-containing protein</fullName>
    </recommendedName>
</protein>
<keyword evidence="6" id="KW-1185">Reference proteome</keyword>
<reference evidence="5 6" key="1">
    <citation type="submission" date="2014-08" db="EMBL/GenBank/DDBJ databases">
        <title>Comparative genomics of the Paenibacillus odorifer group.</title>
        <authorList>
            <person name="den Bakker H.C."/>
            <person name="Tsai Y.-C."/>
            <person name="Martin N."/>
            <person name="Korlach J."/>
            <person name="Wiedmann M."/>
        </authorList>
    </citation>
    <scope>NUCLEOTIDE SEQUENCE [LARGE SCALE GENOMIC DNA]</scope>
    <source>
        <strain evidence="5 6">DSM 14472</strain>
    </source>
</reference>
<dbReference type="PROSITE" id="PS50943">
    <property type="entry name" value="HTH_CROC1"/>
    <property type="match status" value="1"/>
</dbReference>
<gene>
    <name evidence="5" type="ORF">PSTEL_14815</name>
</gene>
<dbReference type="AlphaFoldDB" id="A0A089LVJ1"/>
<evidence type="ECO:0000256" key="2">
    <source>
        <dbReference type="ARBA" id="ARBA00023125"/>
    </source>
</evidence>
<dbReference type="SMART" id="SM00530">
    <property type="entry name" value="HTH_XRE"/>
    <property type="match status" value="1"/>
</dbReference>
<dbReference type="Gene3D" id="1.10.260.40">
    <property type="entry name" value="lambda repressor-like DNA-binding domains"/>
    <property type="match status" value="1"/>
</dbReference>
<proteinExistence type="predicted"/>
<dbReference type="STRING" id="169760.PSTEL_14815"/>
<evidence type="ECO:0000313" key="6">
    <source>
        <dbReference type="Proteomes" id="UP000029507"/>
    </source>
</evidence>
<evidence type="ECO:0000256" key="1">
    <source>
        <dbReference type="ARBA" id="ARBA00023015"/>
    </source>
</evidence>
<dbReference type="Proteomes" id="UP000029507">
    <property type="component" value="Chromosome"/>
</dbReference>
<dbReference type="CDD" id="cd00093">
    <property type="entry name" value="HTH_XRE"/>
    <property type="match status" value="1"/>
</dbReference>
<keyword evidence="3" id="KW-0804">Transcription</keyword>
<sequence>MMETSVIQKIGQRIRDIRKQRGWSQEELGEKAGFHFSYIGGVERAEKNITLVNLLKIADALDVQIMDLFMYTKYQESALNEKDELLNQIIHTLVSLKKRDLRKVQVMLDEFFEK</sequence>
<evidence type="ECO:0000256" key="3">
    <source>
        <dbReference type="ARBA" id="ARBA00023163"/>
    </source>
</evidence>
<dbReference type="GO" id="GO:0005829">
    <property type="term" value="C:cytosol"/>
    <property type="evidence" value="ECO:0007669"/>
    <property type="project" value="TreeGrafter"/>
</dbReference>
<dbReference type="InterPro" id="IPR010982">
    <property type="entry name" value="Lambda_DNA-bd_dom_sf"/>
</dbReference>
<dbReference type="InterPro" id="IPR001387">
    <property type="entry name" value="Cro/C1-type_HTH"/>
</dbReference>
<dbReference type="EMBL" id="CP009286">
    <property type="protein sequence ID" value="AIQ64160.1"/>
    <property type="molecule type" value="Genomic_DNA"/>
</dbReference>
<evidence type="ECO:0000259" key="4">
    <source>
        <dbReference type="PROSITE" id="PS50943"/>
    </source>
</evidence>
<feature type="domain" description="HTH cro/C1-type" evidence="4">
    <location>
        <begin position="14"/>
        <end position="68"/>
    </location>
</feature>
<dbReference type="KEGG" id="pste:PSTEL_14815"/>
<dbReference type="PANTHER" id="PTHR46797">
    <property type="entry name" value="HTH-TYPE TRANSCRIPTIONAL REGULATOR"/>
    <property type="match status" value="1"/>
</dbReference>
<accession>A0A089LVJ1</accession>
<dbReference type="InterPro" id="IPR050807">
    <property type="entry name" value="TransReg_Diox_bact_type"/>
</dbReference>
<dbReference type="HOGENOM" id="CLU_066192_17_5_9"/>
<dbReference type="GO" id="GO:0003700">
    <property type="term" value="F:DNA-binding transcription factor activity"/>
    <property type="evidence" value="ECO:0007669"/>
    <property type="project" value="TreeGrafter"/>
</dbReference>
<dbReference type="Pfam" id="PF01381">
    <property type="entry name" value="HTH_3"/>
    <property type="match status" value="1"/>
</dbReference>
<dbReference type="GO" id="GO:0003677">
    <property type="term" value="F:DNA binding"/>
    <property type="evidence" value="ECO:0007669"/>
    <property type="project" value="UniProtKB-KW"/>
</dbReference>
<name>A0A089LVJ1_9BACL</name>
<evidence type="ECO:0000313" key="5">
    <source>
        <dbReference type="EMBL" id="AIQ64160.1"/>
    </source>
</evidence>